<dbReference type="PANTHER" id="PTHR39647:SF1">
    <property type="entry name" value="ELONGATION FACTOR 1-BETA"/>
    <property type="match status" value="1"/>
</dbReference>
<protein>
    <recommendedName>
        <fullName evidence="3 6">Elongation factor 1-beta</fullName>
        <shortName evidence="6">EF-1-beta</shortName>
    </recommendedName>
    <alternativeName>
        <fullName evidence="6">aEF-1beta</fullName>
    </alternativeName>
</protein>
<feature type="domain" description="Translation elongation factor EF1B beta/delta subunit guanine nucleotide exchange" evidence="7">
    <location>
        <begin position="3"/>
        <end position="88"/>
    </location>
</feature>
<dbReference type="KEGG" id="tah:SU86_000120"/>
<evidence type="ECO:0000256" key="5">
    <source>
        <dbReference type="ARBA" id="ARBA00022917"/>
    </source>
</evidence>
<evidence type="ECO:0000256" key="2">
    <source>
        <dbReference type="ARBA" id="ARBA00007411"/>
    </source>
</evidence>
<comment type="similarity">
    <text evidence="2 6">Belongs to the EF-1-beta/EF-1-delta family.</text>
</comment>
<dbReference type="SUPFAM" id="SSF54984">
    <property type="entry name" value="eEF-1beta-like"/>
    <property type="match status" value="1"/>
</dbReference>
<dbReference type="GO" id="GO:0003746">
    <property type="term" value="F:translation elongation factor activity"/>
    <property type="evidence" value="ECO:0007669"/>
    <property type="project" value="UniProtKB-UniRule"/>
</dbReference>
<dbReference type="InterPro" id="IPR014717">
    <property type="entry name" value="Transl_elong_EF1B/ribsomal_bS6"/>
</dbReference>
<keyword evidence="4 6" id="KW-0251">Elongation factor</keyword>
<dbReference type="InterPro" id="IPR014038">
    <property type="entry name" value="EF1B_bsu/dsu_GNE"/>
</dbReference>
<dbReference type="Proteomes" id="UP000266745">
    <property type="component" value="Chromosome"/>
</dbReference>
<dbReference type="Pfam" id="PF00736">
    <property type="entry name" value="EF1_GNE"/>
    <property type="match status" value="1"/>
</dbReference>
<keyword evidence="9" id="KW-1185">Reference proteome</keyword>
<evidence type="ECO:0000313" key="9">
    <source>
        <dbReference type="Proteomes" id="UP000266745"/>
    </source>
</evidence>
<organism evidence="8 9">
    <name type="scientific">Candidatus Nitrosotenuis cloacae</name>
    <dbReference type="NCBI Taxonomy" id="1603555"/>
    <lineage>
        <taxon>Archaea</taxon>
        <taxon>Nitrososphaerota</taxon>
        <taxon>Candidatus Nitrosotenuis</taxon>
    </lineage>
</organism>
<evidence type="ECO:0000256" key="4">
    <source>
        <dbReference type="ARBA" id="ARBA00022768"/>
    </source>
</evidence>
<dbReference type="PANTHER" id="PTHR39647">
    <property type="entry name" value="ELONGATION FACTOR 1-BETA"/>
    <property type="match status" value="1"/>
</dbReference>
<accession>A0A3G1B094</accession>
<gene>
    <name evidence="6" type="primary">ef1b</name>
    <name evidence="8" type="ORF">SU86_000120</name>
</gene>
<dbReference type="RefSeq" id="WP_048187402.1">
    <property type="nucleotide sequence ID" value="NZ_CP011097.1"/>
</dbReference>
<evidence type="ECO:0000256" key="6">
    <source>
        <dbReference type="HAMAP-Rule" id="MF_00043"/>
    </source>
</evidence>
<proteinExistence type="inferred from homology"/>
<evidence type="ECO:0000259" key="7">
    <source>
        <dbReference type="SMART" id="SM00888"/>
    </source>
</evidence>
<evidence type="ECO:0000313" key="8">
    <source>
        <dbReference type="EMBL" id="AJZ75060.1"/>
    </source>
</evidence>
<dbReference type="EMBL" id="CP011097">
    <property type="protein sequence ID" value="AJZ75060.1"/>
    <property type="molecule type" value="Genomic_DNA"/>
</dbReference>
<dbReference type="GeneID" id="24874780"/>
<dbReference type="AlphaFoldDB" id="A0A3G1B094"/>
<dbReference type="STRING" id="1603555.SU86_000120"/>
<dbReference type="InterPro" id="IPR036219">
    <property type="entry name" value="eEF-1beta-like_sf"/>
</dbReference>
<dbReference type="InterPro" id="IPR004542">
    <property type="entry name" value="Transl_elong_EF1B_B_arc"/>
</dbReference>
<dbReference type="Gene3D" id="3.30.70.60">
    <property type="match status" value="1"/>
</dbReference>
<dbReference type="OrthoDB" id="84643at2157"/>
<evidence type="ECO:0000256" key="1">
    <source>
        <dbReference type="ARBA" id="ARBA00003815"/>
    </source>
</evidence>
<comment type="function">
    <text evidence="1 6">Promotes the exchange of GDP for GTP in EF-1-alpha/GDP, thus allowing the regeneration of EF-1-alpha/GTP that could then be used to form the ternary complex EF-1-alpha/GTP/AAtRNA.</text>
</comment>
<keyword evidence="5 6" id="KW-0648">Protein biosynthesis</keyword>
<dbReference type="NCBIfam" id="NF001670">
    <property type="entry name" value="PRK00435.1"/>
    <property type="match status" value="1"/>
</dbReference>
<dbReference type="SMART" id="SM00888">
    <property type="entry name" value="EF1_GNE"/>
    <property type="match status" value="1"/>
</dbReference>
<sequence>MARLLLITKILPEGTEINLDELAANIQEKLGGGIIMGKYTKEPLAFGLFFLKAEFDLDDKEGQMDMLEGTVRSVEGVSEFEVLNMSRKSVDVK</sequence>
<name>A0A3G1B094_9ARCH</name>
<evidence type="ECO:0000256" key="3">
    <source>
        <dbReference type="ARBA" id="ARBA00017600"/>
    </source>
</evidence>
<reference evidence="8 9" key="1">
    <citation type="journal article" date="2016" name="Sci. Rep.">
        <title>A novel ammonia-oxidizing archaeon from wastewater treatment plant: Its enrichment, physiological and genomic characteristics.</title>
        <authorList>
            <person name="Li Y."/>
            <person name="Ding K."/>
            <person name="Wen X."/>
            <person name="Zhang B."/>
            <person name="Shen B."/>
            <person name="Yang Y."/>
        </authorList>
    </citation>
    <scope>NUCLEOTIDE SEQUENCE [LARGE SCALE GENOMIC DNA]</scope>
    <source>
        <strain evidence="8 9">SAT1</strain>
    </source>
</reference>
<dbReference type="HAMAP" id="MF_00043">
    <property type="entry name" value="EF1_beta"/>
    <property type="match status" value="1"/>
</dbReference>